<evidence type="ECO:0000256" key="6">
    <source>
        <dbReference type="ARBA" id="ARBA00023277"/>
    </source>
</evidence>
<organism evidence="13 14">
    <name type="scientific">Ascodesmis nigricans</name>
    <dbReference type="NCBI Taxonomy" id="341454"/>
    <lineage>
        <taxon>Eukaryota</taxon>
        <taxon>Fungi</taxon>
        <taxon>Dikarya</taxon>
        <taxon>Ascomycota</taxon>
        <taxon>Pezizomycotina</taxon>
        <taxon>Pezizomycetes</taxon>
        <taxon>Pezizales</taxon>
        <taxon>Ascodesmidaceae</taxon>
        <taxon>Ascodesmis</taxon>
    </lineage>
</organism>
<proteinExistence type="predicted"/>
<evidence type="ECO:0000256" key="9">
    <source>
        <dbReference type="SAM" id="MobiDB-lite"/>
    </source>
</evidence>
<dbReference type="InterPro" id="IPR018371">
    <property type="entry name" value="Chitin-binding_1_CS"/>
</dbReference>
<keyword evidence="6" id="KW-0119">Carbohydrate metabolism</keyword>
<feature type="disulfide bond" evidence="8">
    <location>
        <begin position="128"/>
        <end position="142"/>
    </location>
</feature>
<dbReference type="Pfam" id="PF01522">
    <property type="entry name" value="Polysacc_deac_1"/>
    <property type="match status" value="1"/>
</dbReference>
<comment type="cofactor">
    <cofactor evidence="1">
        <name>Co(2+)</name>
        <dbReference type="ChEBI" id="CHEBI:48828"/>
    </cofactor>
</comment>
<dbReference type="GO" id="GO:0008061">
    <property type="term" value="F:chitin binding"/>
    <property type="evidence" value="ECO:0007669"/>
    <property type="project" value="UniProtKB-UniRule"/>
</dbReference>
<keyword evidence="7" id="KW-0170">Cobalt</keyword>
<keyword evidence="5 13" id="KW-0378">Hydrolase</keyword>
<feature type="region of interest" description="Disordered" evidence="9">
    <location>
        <begin position="25"/>
        <end position="50"/>
    </location>
</feature>
<dbReference type="InParanoid" id="A0A4S2MSH9"/>
<dbReference type="GO" id="GO:0016810">
    <property type="term" value="F:hydrolase activity, acting on carbon-nitrogen (but not peptide) bonds"/>
    <property type="evidence" value="ECO:0007669"/>
    <property type="project" value="InterPro"/>
</dbReference>
<dbReference type="PANTHER" id="PTHR46471">
    <property type="entry name" value="CHITIN DEACETYLASE"/>
    <property type="match status" value="1"/>
</dbReference>
<evidence type="ECO:0000256" key="7">
    <source>
        <dbReference type="ARBA" id="ARBA00023285"/>
    </source>
</evidence>
<accession>A0A4S2MSH9</accession>
<feature type="domain" description="Chitin-binding type-1" evidence="11">
    <location>
        <begin position="112"/>
        <end position="155"/>
    </location>
</feature>
<dbReference type="Pfam" id="PF00187">
    <property type="entry name" value="Chitin_bind_1"/>
    <property type="match status" value="4"/>
</dbReference>
<dbReference type="EMBL" id="ML220136">
    <property type="protein sequence ID" value="TGZ78918.1"/>
    <property type="molecule type" value="Genomic_DNA"/>
</dbReference>
<evidence type="ECO:0000259" key="12">
    <source>
        <dbReference type="PROSITE" id="PS51677"/>
    </source>
</evidence>
<name>A0A4S2MSH9_9PEZI</name>
<keyword evidence="2 8" id="KW-0147">Chitin-binding</keyword>
<dbReference type="CDD" id="cd11618">
    <property type="entry name" value="ChtBD1_1"/>
    <property type="match status" value="3"/>
</dbReference>
<keyword evidence="14" id="KW-1185">Reference proteome</keyword>
<dbReference type="Proteomes" id="UP000298138">
    <property type="component" value="Unassembled WGS sequence"/>
</dbReference>
<keyword evidence="8" id="KW-1015">Disulfide bond</keyword>
<dbReference type="SMART" id="SM00270">
    <property type="entry name" value="ChtBD1"/>
    <property type="match status" value="4"/>
</dbReference>
<feature type="region of interest" description="Disordered" evidence="9">
    <location>
        <begin position="295"/>
        <end position="330"/>
    </location>
</feature>
<dbReference type="STRING" id="341454.A0A4S2MSH9"/>
<dbReference type="PANTHER" id="PTHR46471:SF2">
    <property type="entry name" value="CHITIN DEACETYLASE-RELATED"/>
    <property type="match status" value="1"/>
</dbReference>
<feature type="domain" description="Chitin-binding type-1" evidence="11">
    <location>
        <begin position="55"/>
        <end position="103"/>
    </location>
</feature>
<dbReference type="Gene3D" id="3.30.60.10">
    <property type="entry name" value="Endochitinase-like"/>
    <property type="match status" value="4"/>
</dbReference>
<feature type="disulfide bond" evidence="8">
    <location>
        <begin position="422"/>
        <end position="436"/>
    </location>
</feature>
<feature type="compositionally biased region" description="Low complexity" evidence="9">
    <location>
        <begin position="39"/>
        <end position="50"/>
    </location>
</feature>
<evidence type="ECO:0000256" key="10">
    <source>
        <dbReference type="SAM" id="SignalP"/>
    </source>
</evidence>
<dbReference type="InterPro" id="IPR001002">
    <property type="entry name" value="Chitin-bd_1"/>
</dbReference>
<dbReference type="SUPFAM" id="SSF57016">
    <property type="entry name" value="Plant lectins/antimicrobial peptides"/>
    <property type="match status" value="4"/>
</dbReference>
<keyword evidence="3" id="KW-0479">Metal-binding</keyword>
<feature type="chain" id="PRO_5020869841" evidence="10">
    <location>
        <begin position="21"/>
        <end position="701"/>
    </location>
</feature>
<feature type="compositionally biased region" description="Low complexity" evidence="9">
    <location>
        <begin position="195"/>
        <end position="246"/>
    </location>
</feature>
<dbReference type="SUPFAM" id="SSF88713">
    <property type="entry name" value="Glycoside hydrolase/deacetylase"/>
    <property type="match status" value="1"/>
</dbReference>
<dbReference type="PROSITE" id="PS51677">
    <property type="entry name" value="NODB"/>
    <property type="match status" value="1"/>
</dbReference>
<dbReference type="GO" id="GO:0046872">
    <property type="term" value="F:metal ion binding"/>
    <property type="evidence" value="ECO:0007669"/>
    <property type="project" value="UniProtKB-KW"/>
</dbReference>
<dbReference type="PROSITE" id="PS00026">
    <property type="entry name" value="CHIT_BIND_I_1"/>
    <property type="match status" value="2"/>
</dbReference>
<keyword evidence="4 10" id="KW-0732">Signal</keyword>
<feature type="domain" description="Chitin-binding type-1" evidence="11">
    <location>
        <begin position="331"/>
        <end position="375"/>
    </location>
</feature>
<evidence type="ECO:0000256" key="8">
    <source>
        <dbReference type="PROSITE-ProRule" id="PRU00261"/>
    </source>
</evidence>
<dbReference type="Gene3D" id="3.20.20.370">
    <property type="entry name" value="Glycoside hydrolase/deacetylase"/>
    <property type="match status" value="1"/>
</dbReference>
<feature type="disulfide bond" evidence="8">
    <location>
        <begin position="123"/>
        <end position="135"/>
    </location>
</feature>
<evidence type="ECO:0000256" key="1">
    <source>
        <dbReference type="ARBA" id="ARBA00001941"/>
    </source>
</evidence>
<dbReference type="OrthoDB" id="407355at2759"/>
<gene>
    <name evidence="13" type="ORF">EX30DRAFT_373442</name>
</gene>
<dbReference type="InterPro" id="IPR002509">
    <property type="entry name" value="NODB_dom"/>
</dbReference>
<dbReference type="AlphaFoldDB" id="A0A4S2MSH9"/>
<feature type="compositionally biased region" description="Low complexity" evidence="9">
    <location>
        <begin position="162"/>
        <end position="188"/>
    </location>
</feature>
<dbReference type="PROSITE" id="PS50941">
    <property type="entry name" value="CHIT_BIND_I_2"/>
    <property type="match status" value="4"/>
</dbReference>
<evidence type="ECO:0000259" key="11">
    <source>
        <dbReference type="PROSITE" id="PS50941"/>
    </source>
</evidence>
<evidence type="ECO:0000256" key="5">
    <source>
        <dbReference type="ARBA" id="ARBA00022801"/>
    </source>
</evidence>
<protein>
    <submittedName>
        <fullName evidence="13">Glycoside hydrolase/deacetylase</fullName>
    </submittedName>
</protein>
<feature type="signal peptide" evidence="10">
    <location>
        <begin position="1"/>
        <end position="20"/>
    </location>
</feature>
<sequence>MKTTSIAASALTLFAVLTAAVPTLETRNPRKGSRKPSRSSKPSNNNAASGGLSLDGRCGMTGAGNGQGKYCPTGMCCSQYGWCGTESDHCGTGCQSAFGGCGNQKPVIISPDWTCGGSNGYTCPSGYCCSEYGWCGTGNGYCKAGCQPLFGNCDGVTSPTTTSTTVVPPSSYAPTSTPAAVSSSAPAVSSPPPVVSSAPASSAPASSEAPVSSAPASSAPASSEAPVSSAPASSEAPVSSPAPASSSAAEASSSLIASSEAAYSSASSAAASSAVASSSAEASSSAAVSSSAAASSSAPEPESSSTPASSTVPSSSISAPSPSSSLPVSEDWTCGPTNGNTRCPTGYCCSQYGYCGTGADFCGAGCQSVFGQCDAASSSAPSVSVTASPTSSTVPSPSTSAIISPDGTCGGVNGYTCESGQCCSEYGWCGTESTHCDAGCQPLFGQCNGASPSASISATPSSVGPYVPPTQRPTPGSVPYGSYIYTCNEPGVAAITYDDGPFAYTADLLDILASYNVKATFFVNAITWNGRIDDEAMPWPAIVRRMIAEGHQIGSHTYSHANLAEVDEPEVVRQMVDLETAFVKLIGRIPTYMRPPYLACDTECIKIMKLLGYHIIDTDLDTKDWDHNTPQTNYLAKERVTDALEAAEDDASFIVLNHDVHETTVHSLTPFMIEQFMLKGYRFVTVGECLGDPEANWYRSA</sequence>
<dbReference type="CDD" id="cd10951">
    <property type="entry name" value="CE4_ClCDA_like"/>
    <property type="match status" value="1"/>
</dbReference>
<evidence type="ECO:0000256" key="4">
    <source>
        <dbReference type="ARBA" id="ARBA00022729"/>
    </source>
</evidence>
<feature type="compositionally biased region" description="Basic residues" evidence="9">
    <location>
        <begin position="29"/>
        <end position="38"/>
    </location>
</feature>
<evidence type="ECO:0000256" key="2">
    <source>
        <dbReference type="ARBA" id="ARBA00022669"/>
    </source>
</evidence>
<evidence type="ECO:0000256" key="3">
    <source>
        <dbReference type="ARBA" id="ARBA00022723"/>
    </source>
</evidence>
<feature type="disulfide bond" evidence="8">
    <location>
        <begin position="76"/>
        <end position="90"/>
    </location>
</feature>
<reference evidence="13 14" key="1">
    <citation type="submission" date="2019-04" db="EMBL/GenBank/DDBJ databases">
        <title>Comparative genomics and transcriptomics to analyze fruiting body development in filamentous ascomycetes.</title>
        <authorList>
            <consortium name="DOE Joint Genome Institute"/>
            <person name="Lutkenhaus R."/>
            <person name="Traeger S."/>
            <person name="Breuer J."/>
            <person name="Kuo A."/>
            <person name="Lipzen A."/>
            <person name="Pangilinan J."/>
            <person name="Dilworth D."/>
            <person name="Sandor L."/>
            <person name="Poggeler S."/>
            <person name="Barry K."/>
            <person name="Grigoriev I.V."/>
            <person name="Nowrousian M."/>
        </authorList>
    </citation>
    <scope>NUCLEOTIDE SEQUENCE [LARGE SCALE GENOMIC DNA]</scope>
    <source>
        <strain evidence="13 14">CBS 389.68</strain>
    </source>
</reference>
<evidence type="ECO:0000313" key="14">
    <source>
        <dbReference type="Proteomes" id="UP000298138"/>
    </source>
</evidence>
<feature type="disulfide bond" evidence="8">
    <location>
        <begin position="348"/>
        <end position="362"/>
    </location>
</feature>
<feature type="region of interest" description="Disordered" evidence="9">
    <location>
        <begin position="162"/>
        <end position="246"/>
    </location>
</feature>
<feature type="disulfide bond" evidence="8">
    <location>
        <begin position="343"/>
        <end position="355"/>
    </location>
</feature>
<dbReference type="InterPro" id="IPR036861">
    <property type="entry name" value="Endochitinase-like_sf"/>
</dbReference>
<feature type="disulfide bond" evidence="8">
    <location>
        <begin position="417"/>
        <end position="429"/>
    </location>
</feature>
<feature type="domain" description="Chitin-binding type-1" evidence="11">
    <location>
        <begin position="406"/>
        <end position="449"/>
    </location>
</feature>
<feature type="disulfide bond" evidence="8">
    <location>
        <begin position="334"/>
        <end position="349"/>
    </location>
</feature>
<evidence type="ECO:0000313" key="13">
    <source>
        <dbReference type="EMBL" id="TGZ78918.1"/>
    </source>
</evidence>
<feature type="domain" description="NodB homology" evidence="12">
    <location>
        <begin position="491"/>
        <end position="684"/>
    </location>
</feature>
<dbReference type="GO" id="GO:0005975">
    <property type="term" value="P:carbohydrate metabolic process"/>
    <property type="evidence" value="ECO:0007669"/>
    <property type="project" value="InterPro"/>
</dbReference>
<feature type="disulfide bond" evidence="8">
    <location>
        <begin position="71"/>
        <end position="83"/>
    </location>
</feature>
<comment type="caution">
    <text evidence="8">Lacks conserved residue(s) required for the propagation of feature annotation.</text>
</comment>
<dbReference type="CDD" id="cd00035">
    <property type="entry name" value="ChtBD1"/>
    <property type="match status" value="1"/>
</dbReference>
<dbReference type="InterPro" id="IPR011330">
    <property type="entry name" value="Glyco_hydro/deAcase_b/a-brl"/>
</dbReference>